<evidence type="ECO:0000313" key="2">
    <source>
        <dbReference type="EMBL" id="KAA0202354.1"/>
    </source>
</evidence>
<name>A0A6A0HAQ1_HYAAZ</name>
<dbReference type="EMBL" id="JQDR03003778">
    <property type="protein sequence ID" value="KAA0202354.1"/>
    <property type="molecule type" value="Genomic_DNA"/>
</dbReference>
<dbReference type="Proteomes" id="UP000711488">
    <property type="component" value="Unassembled WGS sequence"/>
</dbReference>
<comment type="caution">
    <text evidence="2">The sequence shown here is derived from an EMBL/GenBank/DDBJ whole genome shotgun (WGS) entry which is preliminary data.</text>
</comment>
<proteinExistence type="predicted"/>
<evidence type="ECO:0000256" key="1">
    <source>
        <dbReference type="SAM" id="MobiDB-lite"/>
    </source>
</evidence>
<reference evidence="2" key="3">
    <citation type="submission" date="2019-06" db="EMBL/GenBank/DDBJ databases">
        <authorList>
            <person name="Poynton C."/>
            <person name="Hasenbein S."/>
            <person name="Benoit J.B."/>
            <person name="Sepulveda M.S."/>
            <person name="Poelchau M.F."/>
            <person name="Murali S.C."/>
            <person name="Chen S."/>
            <person name="Glastad K.M."/>
            <person name="Werren J.H."/>
            <person name="Vineis J.H."/>
            <person name="Bowen J.L."/>
            <person name="Friedrich M."/>
            <person name="Jones J."/>
            <person name="Robertson H.M."/>
            <person name="Feyereisen R."/>
            <person name="Mechler-Hickson A."/>
            <person name="Mathers N."/>
            <person name="Lee C.E."/>
            <person name="Colbourne J.K."/>
            <person name="Biales A."/>
            <person name="Johnston J.S."/>
            <person name="Wellborn G.A."/>
            <person name="Rosendale A.J."/>
            <person name="Cridge A.G."/>
            <person name="Munoz-Torres M.C."/>
            <person name="Bain P.A."/>
            <person name="Manny A.R."/>
            <person name="Major K.M."/>
            <person name="Lambert F.N."/>
            <person name="Vulpe C.D."/>
            <person name="Tuck P."/>
            <person name="Blalock B.J."/>
            <person name="Lin Y.-Y."/>
            <person name="Smith M.E."/>
            <person name="Ochoa-Acuna H."/>
            <person name="Chen M.-J.M."/>
            <person name="Childers C.P."/>
            <person name="Qu J."/>
            <person name="Dugan S."/>
            <person name="Lee S.L."/>
            <person name="Chao H."/>
            <person name="Dinh H."/>
            <person name="Han Y."/>
            <person name="Doddapaneni H."/>
            <person name="Worley K.C."/>
            <person name="Muzny D.M."/>
            <person name="Gibbs R.A."/>
            <person name="Richards S."/>
        </authorList>
    </citation>
    <scope>NUCLEOTIDE SEQUENCE</scope>
    <source>
        <strain evidence="2">HAZT.00-mixed</strain>
        <tissue evidence="2">Whole organism</tissue>
    </source>
</reference>
<feature type="compositionally biased region" description="Basic and acidic residues" evidence="1">
    <location>
        <begin position="153"/>
        <end position="169"/>
    </location>
</feature>
<protein>
    <submittedName>
        <fullName evidence="2">Uncharacterized protein</fullName>
    </submittedName>
</protein>
<dbReference type="AlphaFoldDB" id="A0A6A0HAQ1"/>
<reference evidence="2" key="1">
    <citation type="submission" date="2014-08" db="EMBL/GenBank/DDBJ databases">
        <authorList>
            <person name="Murali S."/>
            <person name="Richards S."/>
            <person name="Bandaranaike D."/>
            <person name="Bellair M."/>
            <person name="Blankenburg K."/>
            <person name="Chao H."/>
            <person name="Dinh H."/>
            <person name="Doddapaneni H."/>
            <person name="Dugan-Rocha S."/>
            <person name="Elkadiri S."/>
            <person name="Gnanaolivu R."/>
            <person name="Hughes D."/>
            <person name="Lee S."/>
            <person name="Li M."/>
            <person name="Ming W."/>
            <person name="Munidasa M."/>
            <person name="Muniz J."/>
            <person name="Nguyen L."/>
            <person name="Osuji N."/>
            <person name="Pu L.-L."/>
            <person name="Puazo M."/>
            <person name="Skinner E."/>
            <person name="Qu C."/>
            <person name="Quiroz J."/>
            <person name="Raj R."/>
            <person name="Weissenberger G."/>
            <person name="Xin Y."/>
            <person name="Zou X."/>
            <person name="Han Y."/>
            <person name="Worley K."/>
            <person name="Muzny D."/>
            <person name="Gibbs R."/>
        </authorList>
    </citation>
    <scope>NUCLEOTIDE SEQUENCE</scope>
    <source>
        <strain evidence="2">HAZT.00-mixed</strain>
        <tissue evidence="2">Whole organism</tissue>
    </source>
</reference>
<reference evidence="2" key="2">
    <citation type="journal article" date="2018" name="Environ. Sci. Technol.">
        <title>The Toxicogenome of Hyalella azteca: A Model for Sediment Ecotoxicology and Evolutionary Toxicology.</title>
        <authorList>
            <person name="Poynton H.C."/>
            <person name="Hasenbein S."/>
            <person name="Benoit J.B."/>
            <person name="Sepulveda M.S."/>
            <person name="Poelchau M.F."/>
            <person name="Hughes D.S.T."/>
            <person name="Murali S.C."/>
            <person name="Chen S."/>
            <person name="Glastad K.M."/>
            <person name="Goodisman M.A.D."/>
            <person name="Werren J.H."/>
            <person name="Vineis J.H."/>
            <person name="Bowen J.L."/>
            <person name="Friedrich M."/>
            <person name="Jones J."/>
            <person name="Robertson H.M."/>
            <person name="Feyereisen R."/>
            <person name="Mechler-Hickson A."/>
            <person name="Mathers N."/>
            <person name="Lee C.E."/>
            <person name="Colbourne J.K."/>
            <person name="Biales A."/>
            <person name="Johnston J.S."/>
            <person name="Wellborn G.A."/>
            <person name="Rosendale A.J."/>
            <person name="Cridge A.G."/>
            <person name="Munoz-Torres M.C."/>
            <person name="Bain P.A."/>
            <person name="Manny A.R."/>
            <person name="Major K.M."/>
            <person name="Lambert F.N."/>
            <person name="Vulpe C.D."/>
            <person name="Tuck P."/>
            <person name="Blalock B.J."/>
            <person name="Lin Y.Y."/>
            <person name="Smith M.E."/>
            <person name="Ochoa-Acuna H."/>
            <person name="Chen M.M."/>
            <person name="Childers C.P."/>
            <person name="Qu J."/>
            <person name="Dugan S."/>
            <person name="Lee S.L."/>
            <person name="Chao H."/>
            <person name="Dinh H."/>
            <person name="Han Y."/>
            <person name="Doddapaneni H."/>
            <person name="Worley K.C."/>
            <person name="Muzny D.M."/>
            <person name="Gibbs R.A."/>
            <person name="Richards S."/>
        </authorList>
    </citation>
    <scope>NUCLEOTIDE SEQUENCE</scope>
    <source>
        <strain evidence="2">HAZT.00-mixed</strain>
        <tissue evidence="2">Whole organism</tissue>
    </source>
</reference>
<feature type="region of interest" description="Disordered" evidence="1">
    <location>
        <begin position="153"/>
        <end position="221"/>
    </location>
</feature>
<gene>
    <name evidence="2" type="ORF">HAZT_HAZT010952</name>
</gene>
<sequence length="293" mass="32925">MATATRAKKGYMVSPSPALTGAKLPSCKEVLAVVHFHHGNGATYKDAFKEVISEFLQFWERARIPTMRPDNILTKLEKIEQGYQLVKKNRHQEFKAQTKRESVFMEELEVFDVAHKDALSIMKIKEDKAFLVAQRQSGRLGYMGSIDVELARKEERSRKRRQVHEERRRQAQHLPTLASVAMGPGDSSSASASARAEESEEEFRVQQEQGAVGTSRGVSPPKRVKNVITSSLAATLDRTNVSDRGAVFLLTEAARAFGHEPEKVNINRSSIRRYRQKHLAVVRLTAKGGLEDE</sequence>
<accession>A0A6A0HAQ1</accession>
<organism evidence="2">
    <name type="scientific">Hyalella azteca</name>
    <name type="common">Amphipod</name>
    <dbReference type="NCBI Taxonomy" id="294128"/>
    <lineage>
        <taxon>Eukaryota</taxon>
        <taxon>Metazoa</taxon>
        <taxon>Ecdysozoa</taxon>
        <taxon>Arthropoda</taxon>
        <taxon>Crustacea</taxon>
        <taxon>Multicrustacea</taxon>
        <taxon>Malacostraca</taxon>
        <taxon>Eumalacostraca</taxon>
        <taxon>Peracarida</taxon>
        <taxon>Amphipoda</taxon>
        <taxon>Senticaudata</taxon>
        <taxon>Talitrida</taxon>
        <taxon>Talitroidea</taxon>
        <taxon>Hyalellidae</taxon>
        <taxon>Hyalella</taxon>
    </lineage>
</organism>